<accession>A0AAU9FFQ8</accession>
<proteinExistence type="predicted"/>
<protein>
    <recommendedName>
        <fullName evidence="4">Seminal fluid protein</fullName>
    </recommendedName>
</protein>
<evidence type="ECO:0000313" key="2">
    <source>
        <dbReference type="EMBL" id="BFF94424.1"/>
    </source>
</evidence>
<evidence type="ECO:0008006" key="4">
    <source>
        <dbReference type="Google" id="ProtNLM"/>
    </source>
</evidence>
<name>A0AAU9FFQ8_DROMD</name>
<organism evidence="2 3">
    <name type="scientific">Drosophila madeirensis</name>
    <name type="common">Fruit fly</name>
    <dbReference type="NCBI Taxonomy" id="30013"/>
    <lineage>
        <taxon>Eukaryota</taxon>
        <taxon>Metazoa</taxon>
        <taxon>Ecdysozoa</taxon>
        <taxon>Arthropoda</taxon>
        <taxon>Hexapoda</taxon>
        <taxon>Insecta</taxon>
        <taxon>Pterygota</taxon>
        <taxon>Neoptera</taxon>
        <taxon>Endopterygota</taxon>
        <taxon>Diptera</taxon>
        <taxon>Brachycera</taxon>
        <taxon>Muscomorpha</taxon>
        <taxon>Ephydroidea</taxon>
        <taxon>Drosophilidae</taxon>
        <taxon>Drosophila</taxon>
        <taxon>Sophophora</taxon>
    </lineage>
</organism>
<dbReference type="Proteomes" id="UP001500889">
    <property type="component" value="Chromosome U"/>
</dbReference>
<keyword evidence="3" id="KW-1185">Reference proteome</keyword>
<gene>
    <name evidence="2" type="ORF">DMAD_12056</name>
</gene>
<reference evidence="2 3" key="1">
    <citation type="submission" date="2024-02" db="EMBL/GenBank/DDBJ databases">
        <title>A chromosome-level genome assembly of Drosophila madeirensis, a fruit fly species endemic to Madeira island.</title>
        <authorList>
            <person name="Tomihara K."/>
            <person name="Llopart A."/>
            <person name="Yamamoto D."/>
        </authorList>
    </citation>
    <scope>NUCLEOTIDE SEQUENCE [LARGE SCALE GENOMIC DNA]</scope>
    <source>
        <strain evidence="2 3">RF1</strain>
    </source>
</reference>
<keyword evidence="1" id="KW-0732">Signal</keyword>
<feature type="chain" id="PRO_5043784508" description="Seminal fluid protein" evidence="1">
    <location>
        <begin position="21"/>
        <end position="99"/>
    </location>
</feature>
<feature type="signal peptide" evidence="1">
    <location>
        <begin position="1"/>
        <end position="20"/>
    </location>
</feature>
<dbReference type="EMBL" id="AP029264">
    <property type="protein sequence ID" value="BFF94424.1"/>
    <property type="molecule type" value="Genomic_DNA"/>
</dbReference>
<dbReference type="AlphaFoldDB" id="A0AAU9FFQ8"/>
<evidence type="ECO:0000313" key="3">
    <source>
        <dbReference type="Proteomes" id="UP001500889"/>
    </source>
</evidence>
<sequence length="99" mass="11503">MKFCLCLFALVSCVFYVTHAQNIVKDICRQGTGSKCLKNNTYTWNNRMSKCRSVRLKSGPCGFFNILERCNEVCARQFMTNDELNVFIQKLRIFFHGVC</sequence>
<evidence type="ECO:0000256" key="1">
    <source>
        <dbReference type="SAM" id="SignalP"/>
    </source>
</evidence>